<name>A0A220MCE2_9BACL</name>
<evidence type="ECO:0000313" key="3">
    <source>
        <dbReference type="Proteomes" id="UP000197781"/>
    </source>
</evidence>
<sequence length="93" mass="10500">MRVSIKQRLIAAFLAIILIPIGVISSFVYVSMEERIQTYFIESSTKEVAQVDNAINLYFDSIRENVNLIAGSPLLKSADNTITTYMDKPTKRN</sequence>
<accession>A0A220MCE2</accession>
<keyword evidence="1" id="KW-1133">Transmembrane helix</keyword>
<feature type="transmembrane region" description="Helical" evidence="1">
    <location>
        <begin position="9"/>
        <end position="30"/>
    </location>
</feature>
<dbReference type="Proteomes" id="UP000197781">
    <property type="component" value="Chromosome"/>
</dbReference>
<dbReference type="KEGG" id="bfm:BP422_03220"/>
<organism evidence="2 3">
    <name type="scientific">Brevibacillus formosus</name>
    <dbReference type="NCBI Taxonomy" id="54913"/>
    <lineage>
        <taxon>Bacteria</taxon>
        <taxon>Bacillati</taxon>
        <taxon>Bacillota</taxon>
        <taxon>Bacilli</taxon>
        <taxon>Bacillales</taxon>
        <taxon>Paenibacillaceae</taxon>
        <taxon>Brevibacillus</taxon>
    </lineage>
</organism>
<gene>
    <name evidence="2" type="ORF">BP422_03220</name>
</gene>
<proteinExistence type="predicted"/>
<keyword evidence="1" id="KW-0812">Transmembrane</keyword>
<keyword evidence="1" id="KW-0472">Membrane</keyword>
<reference evidence="2 3" key="1">
    <citation type="submission" date="2016-11" db="EMBL/GenBank/DDBJ databases">
        <authorList>
            <person name="Jaros S."/>
            <person name="Januszkiewicz K."/>
            <person name="Wedrychowicz H."/>
        </authorList>
    </citation>
    <scope>NUCLEOTIDE SEQUENCE [LARGE SCALE GENOMIC DNA]</scope>
    <source>
        <strain evidence="2 3">NF2</strain>
    </source>
</reference>
<dbReference type="EMBL" id="CP018145">
    <property type="protein sequence ID" value="ASJ52646.1"/>
    <property type="molecule type" value="Genomic_DNA"/>
</dbReference>
<dbReference type="AlphaFoldDB" id="A0A220MCE2"/>
<protein>
    <recommendedName>
        <fullName evidence="4">Two-component sensor histidine kinase</fullName>
    </recommendedName>
</protein>
<dbReference type="RefSeq" id="WP_236841277.1">
    <property type="nucleotide sequence ID" value="NZ_CP018145.1"/>
</dbReference>
<evidence type="ECO:0000256" key="1">
    <source>
        <dbReference type="SAM" id="Phobius"/>
    </source>
</evidence>
<evidence type="ECO:0008006" key="4">
    <source>
        <dbReference type="Google" id="ProtNLM"/>
    </source>
</evidence>
<evidence type="ECO:0000313" key="2">
    <source>
        <dbReference type="EMBL" id="ASJ52646.1"/>
    </source>
</evidence>